<dbReference type="InterPro" id="IPR013120">
    <property type="entry name" value="FAR_NAD-bd"/>
</dbReference>
<evidence type="ECO:0000313" key="7">
    <source>
        <dbReference type="Proteomes" id="UP000076552"/>
    </source>
</evidence>
<dbReference type="InterPro" id="IPR000873">
    <property type="entry name" value="AMP-dep_synth/lig_dom"/>
</dbReference>
<dbReference type="InterPro" id="IPR042099">
    <property type="entry name" value="ANL_N_sf"/>
</dbReference>
<evidence type="ECO:0000256" key="3">
    <source>
        <dbReference type="ARBA" id="ARBA00022857"/>
    </source>
</evidence>
<evidence type="ECO:0000256" key="4">
    <source>
        <dbReference type="SAM" id="MobiDB-lite"/>
    </source>
</evidence>
<dbReference type="Pfam" id="PF00501">
    <property type="entry name" value="AMP-binding"/>
    <property type="match status" value="1"/>
</dbReference>
<dbReference type="PROSITE" id="PS00012">
    <property type="entry name" value="PHOSPHOPANTETHEINE"/>
    <property type="match status" value="1"/>
</dbReference>
<proteinExistence type="predicted"/>
<dbReference type="InterPro" id="IPR020845">
    <property type="entry name" value="AMP-binding_CS"/>
</dbReference>
<protein>
    <submittedName>
        <fullName evidence="6">Male sterility protein</fullName>
    </submittedName>
</protein>
<dbReference type="SMART" id="SM01294">
    <property type="entry name" value="PKS_PP_betabranch"/>
    <property type="match status" value="1"/>
</dbReference>
<keyword evidence="1" id="KW-0596">Phosphopantetheine</keyword>
<dbReference type="Proteomes" id="UP000076552">
    <property type="component" value="Unassembled WGS sequence"/>
</dbReference>
<dbReference type="Gene3D" id="1.10.1200.10">
    <property type="entry name" value="ACP-like"/>
    <property type="match status" value="1"/>
</dbReference>
<evidence type="ECO:0000256" key="1">
    <source>
        <dbReference type="ARBA" id="ARBA00022450"/>
    </source>
</evidence>
<gene>
    <name evidence="6" type="ORF">CT0861_02625</name>
</gene>
<dbReference type="Pfam" id="PF00550">
    <property type="entry name" value="PP-binding"/>
    <property type="match status" value="1"/>
</dbReference>
<dbReference type="STRING" id="708197.A0A166PI52"/>
<accession>A0A166PI52</accession>
<dbReference type="InterPro" id="IPR036291">
    <property type="entry name" value="NAD(P)-bd_dom_sf"/>
</dbReference>
<dbReference type="PANTHER" id="PTHR43439:SF2">
    <property type="entry name" value="ENZYME, PUTATIVE (JCVI)-RELATED"/>
    <property type="match status" value="1"/>
</dbReference>
<dbReference type="InterPro" id="IPR036736">
    <property type="entry name" value="ACP-like_sf"/>
</dbReference>
<dbReference type="SMART" id="SM00823">
    <property type="entry name" value="PKS_PP"/>
    <property type="match status" value="1"/>
</dbReference>
<name>A0A166PI52_9PEZI</name>
<dbReference type="InterPro" id="IPR051414">
    <property type="entry name" value="Adenylate-forming_Reductase"/>
</dbReference>
<keyword evidence="2" id="KW-0597">Phosphoprotein</keyword>
<dbReference type="EMBL" id="LFIV01000163">
    <property type="protein sequence ID" value="KZL66795.1"/>
    <property type="molecule type" value="Genomic_DNA"/>
</dbReference>
<dbReference type="Pfam" id="PF07993">
    <property type="entry name" value="NAD_binding_4"/>
    <property type="match status" value="1"/>
</dbReference>
<evidence type="ECO:0000313" key="6">
    <source>
        <dbReference type="EMBL" id="KZL66795.1"/>
    </source>
</evidence>
<comment type="caution">
    <text evidence="6">The sequence shown here is derived from an EMBL/GenBank/DDBJ whole genome shotgun (WGS) entry which is preliminary data.</text>
</comment>
<evidence type="ECO:0000259" key="5">
    <source>
        <dbReference type="PROSITE" id="PS50075"/>
    </source>
</evidence>
<feature type="domain" description="Carrier" evidence="5">
    <location>
        <begin position="607"/>
        <end position="680"/>
    </location>
</feature>
<feature type="region of interest" description="Disordered" evidence="4">
    <location>
        <begin position="1"/>
        <end position="24"/>
    </location>
</feature>
<dbReference type="Gene3D" id="3.40.50.12780">
    <property type="entry name" value="N-terminal domain of ligase-like"/>
    <property type="match status" value="1"/>
</dbReference>
<dbReference type="GO" id="GO:0031177">
    <property type="term" value="F:phosphopantetheine binding"/>
    <property type="evidence" value="ECO:0007669"/>
    <property type="project" value="InterPro"/>
</dbReference>
<dbReference type="SUPFAM" id="SSF47336">
    <property type="entry name" value="ACP-like"/>
    <property type="match status" value="1"/>
</dbReference>
<organism evidence="6 7">
    <name type="scientific">Colletotrichum tofieldiae</name>
    <dbReference type="NCBI Taxonomy" id="708197"/>
    <lineage>
        <taxon>Eukaryota</taxon>
        <taxon>Fungi</taxon>
        <taxon>Dikarya</taxon>
        <taxon>Ascomycota</taxon>
        <taxon>Pezizomycotina</taxon>
        <taxon>Sordariomycetes</taxon>
        <taxon>Hypocreomycetidae</taxon>
        <taxon>Glomerellales</taxon>
        <taxon>Glomerellaceae</taxon>
        <taxon>Colletotrichum</taxon>
        <taxon>Colletotrichum spaethianum species complex</taxon>
    </lineage>
</organism>
<feature type="compositionally biased region" description="Polar residues" evidence="4">
    <location>
        <begin position="9"/>
        <end position="19"/>
    </location>
</feature>
<evidence type="ECO:0000256" key="2">
    <source>
        <dbReference type="ARBA" id="ARBA00022553"/>
    </source>
</evidence>
<dbReference type="InterPro" id="IPR020806">
    <property type="entry name" value="PKS_PP-bd"/>
</dbReference>
<reference evidence="6 7" key="1">
    <citation type="submission" date="2015-06" db="EMBL/GenBank/DDBJ databases">
        <title>Survival trade-offs in plant roots during colonization by closely related pathogenic and mutualistic fungi.</title>
        <authorList>
            <person name="Hacquard S."/>
            <person name="Kracher B."/>
            <person name="Hiruma K."/>
            <person name="Weinman A."/>
            <person name="Muench P."/>
            <person name="Garrido Oter R."/>
            <person name="Ver Loren van Themaat E."/>
            <person name="Dallerey J.-F."/>
            <person name="Damm U."/>
            <person name="Henrissat B."/>
            <person name="Lespinet O."/>
            <person name="Thon M."/>
            <person name="Kemen E."/>
            <person name="McHardy A.C."/>
            <person name="Schulze-Lefert P."/>
            <person name="O'Connell R.J."/>
        </authorList>
    </citation>
    <scope>NUCLEOTIDE SEQUENCE [LARGE SCALE GENOMIC DNA]</scope>
    <source>
        <strain evidence="6 7">0861</strain>
    </source>
</reference>
<dbReference type="SUPFAM" id="SSF51735">
    <property type="entry name" value="NAD(P)-binding Rossmann-fold domains"/>
    <property type="match status" value="1"/>
</dbReference>
<keyword evidence="3" id="KW-0521">NADP</keyword>
<dbReference type="AlphaFoldDB" id="A0A166PI52"/>
<dbReference type="PROSITE" id="PS50075">
    <property type="entry name" value="CARRIER"/>
    <property type="match status" value="1"/>
</dbReference>
<dbReference type="InterPro" id="IPR009081">
    <property type="entry name" value="PP-bd_ACP"/>
</dbReference>
<dbReference type="PANTHER" id="PTHR43439">
    <property type="entry name" value="PHENYLACETATE-COENZYME A LIGASE"/>
    <property type="match status" value="1"/>
</dbReference>
<dbReference type="SUPFAM" id="SSF56801">
    <property type="entry name" value="Acetyl-CoA synthetase-like"/>
    <property type="match status" value="1"/>
</dbReference>
<sequence>MAPIATSDMEPSSPKTMTDPSVFPSGDADKELMRLWNLHGEPHSTKFSNPNLASIAALVKHNASSQPLRAAFIFPVGQSVQVLGWAELHNLCCNASAYYSEKFRKEIRDANQTGQQPTIALLGTGNSIDYFITQIALNSLRIRILLLSNKNSPATRDHLLQVCNAVAIIVDKANEISFGEGDECELPRVNLISLLDLQNSSTQIHNGWTGFETTDEWNLQSMIIHSSGSTGMPKAIIHTNRSLCQIARMYRLLPEYFIENWYLCFPLFHIAGLSIVLSGIPTGLPTSFPPVNWPPAPSSILSAWKDLENIGYPPDCLHCAPSVIEDLHEYISLTTKDFTPLTRLKVLQPGGAPLSSAMLEKLQTLGVNVKTTYGTTETGPPLRTIPHTRDNPDVYRFRNLYPESPLVRMEPLGDGLFECVVYKGFPLAAELWLDKSASNPYRTGDLFLEDPPGSGYFVLQGRRDDVLVHSNGEKTHATAFAMSLEEDKTSIIAKTAVFGTGKPCPSVVVEIRWDRVYESSNINVEGAVWEVVLECNERAPTYSRIPRETILILGKGETLPVTPKGNVRRSIAWESYGGRVEELYSRFLGDKPNNNASDNAQPSDTNLSAAETIQLAVASVLGLSQEDITEDQDWYELGLDSLRAVELRSKLNGVFGSFPLMFIFEYPTVKGLLGFLQRYKTDGFGNKALVTNQHHEWIQSTIQRMNRELDKWTTLRHQEDNHKRDDGQVIYLTGASGALGNALLEVLVQLPVVKKIYCAVRGADPQARVADSMKSRGYSEYTYQSGKICAINYDMTDTTLGLDSRTFALLANEVTLVMHNAWKLNFNEPIQQFEDDCLKGTLNLMSFCLKGIKKKFVFMSSVAAAMGNESGTRVPELPLSPDPRNALPTGYAQSKFIIEQVTQHYASLHKVPVRILRVGQLCGHSQLGVWNHTEMWPILMMTGLDVLSAMPVLQTKVDWLPVDFCAEAIQKAVFSSADESMYAVTNLVNPSAISWEELLSLLQEASGLQFERVEMRKWVSRLEAEAEAGSAGPPGQKIPALRLLGFFEEMAKGSGNGEGVVFDVGKVDEGRRIDVGMVRKWLGKWHQAGLRGL</sequence>
<keyword evidence="7" id="KW-1185">Reference proteome</keyword>
<dbReference type="PROSITE" id="PS00455">
    <property type="entry name" value="AMP_BINDING"/>
    <property type="match status" value="1"/>
</dbReference>
<dbReference type="Pfam" id="PF23562">
    <property type="entry name" value="AMP-binding_C_3"/>
    <property type="match status" value="1"/>
</dbReference>
<dbReference type="Gene3D" id="3.40.50.720">
    <property type="entry name" value="NAD(P)-binding Rossmann-like Domain"/>
    <property type="match status" value="1"/>
</dbReference>
<dbReference type="InterPro" id="IPR006162">
    <property type="entry name" value="Ppantetheine_attach_site"/>
</dbReference>